<comment type="caution">
    <text evidence="2">The sequence shown here is derived from an EMBL/GenBank/DDBJ whole genome shotgun (WGS) entry which is preliminary data.</text>
</comment>
<evidence type="ECO:0000313" key="2">
    <source>
        <dbReference type="EMBL" id="TDQ58637.1"/>
    </source>
</evidence>
<reference evidence="2 3" key="1">
    <citation type="submission" date="2019-03" db="EMBL/GenBank/DDBJ databases">
        <title>Genomic Encyclopedia of Type Strains, Phase IV (KMG-IV): sequencing the most valuable type-strain genomes for metagenomic binning, comparative biology and taxonomic classification.</title>
        <authorList>
            <person name="Goeker M."/>
        </authorList>
    </citation>
    <scope>NUCLEOTIDE SEQUENCE [LARGE SCALE GENOMIC DNA]</scope>
    <source>
        <strain evidence="2 3">DSM 45775</strain>
    </source>
</reference>
<dbReference type="Gene3D" id="3.40.830.10">
    <property type="entry name" value="LigB-like"/>
    <property type="match status" value="1"/>
</dbReference>
<dbReference type="GO" id="GO:0008198">
    <property type="term" value="F:ferrous iron binding"/>
    <property type="evidence" value="ECO:0007669"/>
    <property type="project" value="InterPro"/>
</dbReference>
<organism evidence="2 3">
    <name type="scientific">Actinomycetospora succinea</name>
    <dbReference type="NCBI Taxonomy" id="663603"/>
    <lineage>
        <taxon>Bacteria</taxon>
        <taxon>Bacillati</taxon>
        <taxon>Actinomycetota</taxon>
        <taxon>Actinomycetes</taxon>
        <taxon>Pseudonocardiales</taxon>
        <taxon>Pseudonocardiaceae</taxon>
        <taxon>Actinomycetospora</taxon>
    </lineage>
</organism>
<dbReference type="AlphaFoldDB" id="A0A4R6V9R9"/>
<evidence type="ECO:0000313" key="3">
    <source>
        <dbReference type="Proteomes" id="UP000295705"/>
    </source>
</evidence>
<keyword evidence="3" id="KW-1185">Reference proteome</keyword>
<proteinExistence type="predicted"/>
<accession>A0A4R6V9R9</accession>
<dbReference type="RefSeq" id="WP_133827458.1">
    <property type="nucleotide sequence ID" value="NZ_BAABHR010000002.1"/>
</dbReference>
<evidence type="ECO:0000259" key="1">
    <source>
        <dbReference type="Pfam" id="PF02900"/>
    </source>
</evidence>
<dbReference type="InterPro" id="IPR004183">
    <property type="entry name" value="Xdiol_dOase_suB"/>
</dbReference>
<dbReference type="Pfam" id="PF02900">
    <property type="entry name" value="LigB"/>
    <property type="match status" value="1"/>
</dbReference>
<keyword evidence="2" id="KW-0560">Oxidoreductase</keyword>
<name>A0A4R6V9R9_9PSEU</name>
<feature type="domain" description="Extradiol ring-cleavage dioxygenase class III enzyme subunit B" evidence="1">
    <location>
        <begin position="7"/>
        <end position="299"/>
    </location>
</feature>
<protein>
    <submittedName>
        <fullName evidence="2">2,3-dihydroxyphenylpropionate 1,2-dioxygenase</fullName>
    </submittedName>
</protein>
<gene>
    <name evidence="2" type="ORF">EV188_104384</name>
</gene>
<dbReference type="SUPFAM" id="SSF53213">
    <property type="entry name" value="LigB-like"/>
    <property type="match status" value="1"/>
</dbReference>
<dbReference type="GO" id="GO:0016702">
    <property type="term" value="F:oxidoreductase activity, acting on single donors with incorporation of molecular oxygen, incorporation of two atoms of oxygen"/>
    <property type="evidence" value="ECO:0007669"/>
    <property type="project" value="UniProtKB-ARBA"/>
</dbReference>
<dbReference type="EMBL" id="SNYO01000004">
    <property type="protein sequence ID" value="TDQ58637.1"/>
    <property type="molecule type" value="Genomic_DNA"/>
</dbReference>
<dbReference type="OrthoDB" id="8673673at2"/>
<sequence length="310" mass="32275">MSEIVGFVGMSHSPFATLLPPAGPDAPGAPFLADAARVRDAVARLAPDAVVVVGPDHFHGNFYDVMPPFVLGVEEAVGFGDFGSTSGPLPVAGELAWSVHEGLTHAGFDLALSYSLTVDHGIVQGYEMVTGGTTLPLVPLVVNTAAPPLPTLARCVALGRALGAALAAGPPGRVLLVASGGLSHWLPSNDPRDPSVVGAKRDSLIHGRQDAQAFAAAREPKVRAMGGDPEARVNDAWDRWFLERLRAGDLDAITELGHEGLEKEAGTGGHEIRTWLIGLAAVAAPLRWTSYEPVPEWITGMGSGATFPVT</sequence>
<keyword evidence="2" id="KW-0223">Dioxygenase</keyword>
<dbReference type="Proteomes" id="UP000295705">
    <property type="component" value="Unassembled WGS sequence"/>
</dbReference>